<evidence type="ECO:0000313" key="2">
    <source>
        <dbReference type="EMBL" id="AVH54572.1"/>
    </source>
</evidence>
<sequence length="237" mass="25555">MTDTHTSAAPAPTADAGSPSPWLTQARGFVARIEAVCAADPGARAALRSGLGKPLDEVPRMHRIVAPLLPLSVRDDDTQRAFYTLASLIAAQKSEVLRADRAAPVAAATNTSGDDLPAPVPSPYGPSLGLTFAAAVSADGRNGLRENTAETRLNLLTRQSTPGLHRHLPAAVRQLCDKKTPPDWAQLLVHLRAWPRDRKKIGRRWLQDFYRARHKAALDAAREAADTLPDHPTDDQP</sequence>
<keyword evidence="3" id="KW-1185">Reference proteome</keyword>
<dbReference type="RefSeq" id="WP_099506370.1">
    <property type="nucleotide sequence ID" value="NZ_CP026652.1"/>
</dbReference>
<evidence type="ECO:0000256" key="1">
    <source>
        <dbReference type="SAM" id="MobiDB-lite"/>
    </source>
</evidence>
<protein>
    <submittedName>
        <fullName evidence="2">Type I-E CRISPR-associated protein Cse2/CasB</fullName>
    </submittedName>
</protein>
<dbReference type="InterPro" id="IPR038287">
    <property type="entry name" value="Cse2_sf"/>
</dbReference>
<name>A0ABN5HYX8_9ACTN</name>
<evidence type="ECO:0000313" key="3">
    <source>
        <dbReference type="Proteomes" id="UP000238413"/>
    </source>
</evidence>
<dbReference type="NCBIfam" id="TIGR02548">
    <property type="entry name" value="casB_cse2"/>
    <property type="match status" value="1"/>
</dbReference>
<organism evidence="2 3">
    <name type="scientific">Streptomyces dengpaensis</name>
    <dbReference type="NCBI Taxonomy" id="2049881"/>
    <lineage>
        <taxon>Bacteria</taxon>
        <taxon>Bacillati</taxon>
        <taxon>Actinomycetota</taxon>
        <taxon>Actinomycetes</taxon>
        <taxon>Kitasatosporales</taxon>
        <taxon>Streptomycetaceae</taxon>
        <taxon>Streptomyces</taxon>
    </lineage>
</organism>
<accession>A0ABN5HYX8</accession>
<dbReference type="Proteomes" id="UP000238413">
    <property type="component" value="Chromosome"/>
</dbReference>
<reference evidence="2 3" key="1">
    <citation type="submission" date="2018-02" db="EMBL/GenBank/DDBJ databases">
        <title>Complete genome sequence of Streptomyces dengpaensis, the producer of angucyclines.</title>
        <authorList>
            <person name="Yumei L."/>
        </authorList>
    </citation>
    <scope>NUCLEOTIDE SEQUENCE [LARGE SCALE GENOMIC DNA]</scope>
    <source>
        <strain evidence="2 3">XZHG99</strain>
    </source>
</reference>
<dbReference type="Gene3D" id="1.10.520.40">
    <property type="entry name" value="CRISPR-associated protein Cse2"/>
    <property type="match status" value="1"/>
</dbReference>
<gene>
    <name evidence="2" type="primary">casB</name>
    <name evidence="2" type="ORF">C4B68_00535</name>
</gene>
<feature type="region of interest" description="Disordered" evidence="1">
    <location>
        <begin position="1"/>
        <end position="21"/>
    </location>
</feature>
<dbReference type="Pfam" id="PF09485">
    <property type="entry name" value="CRISPR_Cse2"/>
    <property type="match status" value="1"/>
</dbReference>
<dbReference type="InterPro" id="IPR013382">
    <property type="entry name" value="CRISPR-assoc_prot_Cse2"/>
</dbReference>
<dbReference type="EMBL" id="CP026652">
    <property type="protein sequence ID" value="AVH54572.1"/>
    <property type="molecule type" value="Genomic_DNA"/>
</dbReference>
<proteinExistence type="predicted"/>